<keyword evidence="3" id="KW-1185">Reference proteome</keyword>
<gene>
    <name evidence="2" type="ORF">HG537_0E01740</name>
</gene>
<dbReference type="InterPro" id="IPR014752">
    <property type="entry name" value="Arrestin-like_C"/>
</dbReference>
<accession>A0A7H9HU54</accession>
<evidence type="ECO:0000256" key="1">
    <source>
        <dbReference type="SAM" id="MobiDB-lite"/>
    </source>
</evidence>
<feature type="region of interest" description="Disordered" evidence="1">
    <location>
        <begin position="215"/>
        <end position="235"/>
    </location>
</feature>
<evidence type="ECO:0000313" key="3">
    <source>
        <dbReference type="Proteomes" id="UP000510647"/>
    </source>
</evidence>
<dbReference type="EMBL" id="CP059271">
    <property type="protein sequence ID" value="QLQ80819.1"/>
    <property type="molecule type" value="Genomic_DNA"/>
</dbReference>
<dbReference type="CDD" id="cd22952">
    <property type="entry name" value="ART10-like"/>
    <property type="match status" value="1"/>
</dbReference>
<organism evidence="2 3">
    <name type="scientific">Torulaspora globosa</name>
    <dbReference type="NCBI Taxonomy" id="48254"/>
    <lineage>
        <taxon>Eukaryota</taxon>
        <taxon>Fungi</taxon>
        <taxon>Dikarya</taxon>
        <taxon>Ascomycota</taxon>
        <taxon>Saccharomycotina</taxon>
        <taxon>Saccharomycetes</taxon>
        <taxon>Saccharomycetales</taxon>
        <taxon>Saccharomycetaceae</taxon>
        <taxon>Torulaspora</taxon>
    </lineage>
</organism>
<dbReference type="OrthoDB" id="3365616at2759"/>
<dbReference type="Proteomes" id="UP000510647">
    <property type="component" value="Chromosome 5"/>
</dbReference>
<reference evidence="2 3" key="1">
    <citation type="submission" date="2020-06" db="EMBL/GenBank/DDBJ databases">
        <title>The yeast mating-type switching endonuclease HO is a domesticated member of an unorthodox homing genetic element family.</title>
        <authorList>
            <person name="Coughlan A.Y."/>
            <person name="Lombardi L."/>
            <person name="Braun-Galleani S."/>
            <person name="Martos A.R."/>
            <person name="Galeote V."/>
            <person name="Bigey F."/>
            <person name="Dequin S."/>
            <person name="Byrne K.P."/>
            <person name="Wolfe K.H."/>
        </authorList>
    </citation>
    <scope>NUCLEOTIDE SEQUENCE [LARGE SCALE GENOMIC DNA]</scope>
    <source>
        <strain evidence="2 3">CBS2947</strain>
    </source>
</reference>
<name>A0A7H9HU54_9SACH</name>
<evidence type="ECO:0008006" key="4">
    <source>
        <dbReference type="Google" id="ProtNLM"/>
    </source>
</evidence>
<protein>
    <recommendedName>
        <fullName evidence="4">Arrestin-like N-terminal domain-containing protein</fullName>
    </recommendedName>
</protein>
<evidence type="ECO:0000313" key="2">
    <source>
        <dbReference type="EMBL" id="QLQ80819.1"/>
    </source>
</evidence>
<dbReference type="AlphaFoldDB" id="A0A7H9HU54"/>
<dbReference type="Gene3D" id="2.60.40.640">
    <property type="match status" value="1"/>
</dbReference>
<sequence>MAPTEVNIVLKPPLNGEFYSTNDCISGSVKIQLNKAQSIKTISVILKGFTETLTKVDPINCYGQHGMMMPVQDNRSYHTLFSYTERVFPPNNVWDAIEGSSKPFKMKPGQYEYEFAFDKIPRRPKCLANHTKGLICFSTRDETRMPPSYNNLWRDLTKIDNLDLYFYSYGKILYMVQVQIELGKPNSWYKPFNRLVREIQLIEFIPEAQDLAYEEADEKEEPTNRRFPSTMEAARDGTSGEFNMNPLRWDDETMVGTASGNDQTRIYKSSFWIGLPDRKSLMWVEVRSKGLRETYRNEDLFCAGSRKFDKVFLMMRGDVTELKKWTIVPTKVQLNLLEIATYLSQGVANENYSSLRLATVDNLSKISPTLLDFENSKVIADKSGSKEALIECEIKLRNHPMLKRLKFNEEDYRHRGNRLYSFKTCTIKRVFNFQLLIDWDINGTTKQSEVIIRPMQIFVQTRKDLRNDILPKYVEPPVYSEAAG</sequence>
<proteinExistence type="predicted"/>